<gene>
    <name evidence="5" type="ORF">GCU56_11585</name>
</gene>
<dbReference type="Gene3D" id="3.30.70.2450">
    <property type="match status" value="1"/>
</dbReference>
<dbReference type="SUPFAM" id="SSF51905">
    <property type="entry name" value="FAD/NAD(P)-binding domain"/>
    <property type="match status" value="1"/>
</dbReference>
<reference evidence="5 6" key="1">
    <citation type="submission" date="2020-02" db="EMBL/GenBank/DDBJ databases">
        <title>Geodermatophilus sabuli CPCC 205279 I12A-02694.</title>
        <authorList>
            <person name="Jiang Z."/>
        </authorList>
    </citation>
    <scope>NUCLEOTIDE SEQUENCE [LARGE SCALE GENOMIC DNA]</scope>
    <source>
        <strain evidence="5 6">I12A-02694</strain>
    </source>
</reference>
<proteinExistence type="predicted"/>
<dbReference type="Pfam" id="PF01494">
    <property type="entry name" value="FAD_binding_3"/>
    <property type="match status" value="1"/>
</dbReference>
<organism evidence="5 6">
    <name type="scientific">Geodermatophilus sabuli</name>
    <dbReference type="NCBI Taxonomy" id="1564158"/>
    <lineage>
        <taxon>Bacteria</taxon>
        <taxon>Bacillati</taxon>
        <taxon>Actinomycetota</taxon>
        <taxon>Actinomycetes</taxon>
        <taxon>Geodermatophilales</taxon>
        <taxon>Geodermatophilaceae</taxon>
        <taxon>Geodermatophilus</taxon>
    </lineage>
</organism>
<evidence type="ECO:0000313" key="5">
    <source>
        <dbReference type="EMBL" id="NEK58511.1"/>
    </source>
</evidence>
<name>A0A7K3W0V7_9ACTN</name>
<dbReference type="PRINTS" id="PR00420">
    <property type="entry name" value="RNGMNOXGNASE"/>
</dbReference>
<dbReference type="Proteomes" id="UP000470246">
    <property type="component" value="Unassembled WGS sequence"/>
</dbReference>
<accession>A0A7K3W0V7</accession>
<dbReference type="GO" id="GO:0071949">
    <property type="term" value="F:FAD binding"/>
    <property type="evidence" value="ECO:0007669"/>
    <property type="project" value="InterPro"/>
</dbReference>
<keyword evidence="2" id="KW-0285">Flavoprotein</keyword>
<evidence type="ECO:0000256" key="1">
    <source>
        <dbReference type="ARBA" id="ARBA00001974"/>
    </source>
</evidence>
<dbReference type="Gene3D" id="3.50.50.60">
    <property type="entry name" value="FAD/NAD(P)-binding domain"/>
    <property type="match status" value="1"/>
</dbReference>
<feature type="domain" description="FAD-binding" evidence="4">
    <location>
        <begin position="5"/>
        <end position="344"/>
    </location>
</feature>
<dbReference type="PANTHER" id="PTHR43004">
    <property type="entry name" value="TRK SYSTEM POTASSIUM UPTAKE PROTEIN"/>
    <property type="match status" value="1"/>
</dbReference>
<protein>
    <submittedName>
        <fullName evidence="5">Monooxygenase</fullName>
    </submittedName>
</protein>
<evidence type="ECO:0000313" key="6">
    <source>
        <dbReference type="Proteomes" id="UP000470246"/>
    </source>
</evidence>
<dbReference type="InterPro" id="IPR002938">
    <property type="entry name" value="FAD-bd"/>
</dbReference>
<comment type="cofactor">
    <cofactor evidence="1">
        <name>FAD</name>
        <dbReference type="ChEBI" id="CHEBI:57692"/>
    </cofactor>
</comment>
<evidence type="ECO:0000256" key="3">
    <source>
        <dbReference type="ARBA" id="ARBA00022827"/>
    </source>
</evidence>
<evidence type="ECO:0000256" key="2">
    <source>
        <dbReference type="ARBA" id="ARBA00022630"/>
    </source>
</evidence>
<dbReference type="GO" id="GO:0016709">
    <property type="term" value="F:oxidoreductase activity, acting on paired donors, with incorporation or reduction of molecular oxygen, NAD(P)H as one donor, and incorporation of one atom of oxygen"/>
    <property type="evidence" value="ECO:0007669"/>
    <property type="project" value="UniProtKB-ARBA"/>
</dbReference>
<comment type="caution">
    <text evidence="5">The sequence shown here is derived from an EMBL/GenBank/DDBJ whole genome shotgun (WGS) entry which is preliminary data.</text>
</comment>
<dbReference type="AlphaFoldDB" id="A0A7K3W0V7"/>
<evidence type="ECO:0000259" key="4">
    <source>
        <dbReference type="Pfam" id="PF01494"/>
    </source>
</evidence>
<keyword evidence="5" id="KW-0560">Oxidoreductase</keyword>
<dbReference type="RefSeq" id="WP_163481870.1">
    <property type="nucleotide sequence ID" value="NZ_JAAGWF010000010.1"/>
</dbReference>
<keyword evidence="5" id="KW-0503">Monooxygenase</keyword>
<dbReference type="PANTHER" id="PTHR43004:SF19">
    <property type="entry name" value="BINDING MONOOXYGENASE, PUTATIVE (JCVI)-RELATED"/>
    <property type="match status" value="1"/>
</dbReference>
<keyword evidence="3" id="KW-0274">FAD</keyword>
<sequence>MSDDAVLVVGAGPVGILNALGLARAGVPVTVLDRAPGVSWSPRAAIYHWAVLEGLDRLGIYEQAAARGLLKQDYEYRAHRTGERVRFGLDSLEGLVARPYNLHLGQGALVQLALDELAAHPSVRVLWQHAVRAVMQDDAGVTLTVDTPSGAETFRAAWVIGADGASSAVRAALGLPFEGFTWPERFVATNIRYPFGEHGFAQNTFIVDDVYGAVVAKLDDSGGPGLWRYTYCESVDQPEDGVLARMPAFHRAVLPTPDDVEVVEWAPYRMHQRVVPRFREGRVLLAGDAAHVTNPSGGLGLTGGLFDTFVLTEALAAVVHGAADDSVLDAYARERRRVFVEMVDPVATAIKKMIFHTGDPDELERQLAGLRRLASDREALIARLMATKAMETPSLIGAR</sequence>
<dbReference type="InterPro" id="IPR036188">
    <property type="entry name" value="FAD/NAD-bd_sf"/>
</dbReference>
<keyword evidence="6" id="KW-1185">Reference proteome</keyword>
<dbReference type="InterPro" id="IPR050641">
    <property type="entry name" value="RIFMO-like"/>
</dbReference>
<dbReference type="EMBL" id="JAAGWF010000010">
    <property type="protein sequence ID" value="NEK58511.1"/>
    <property type="molecule type" value="Genomic_DNA"/>
</dbReference>